<dbReference type="AlphaFoldDB" id="A0A844AK49"/>
<sequence length="345" mass="40054">MAAADLQLPQLSWRAAYRLRLKRKQLLWRAFRARHQLTEIQNKTASLTRDDIVAVVVLRNEASRLPYFLEYYRKLGIAQFLVVDNGSDDGSFEYLSTQRDVSLWQTHHSYRASRFGLDWLTWLQRQYCHGRWCLLVDVDELLIYQGADQHGLPALTRKLDDKGQAGLGALMLDLYPKGALADREYRVGQDPLEILNWFDAAPYRAARQMPLGNLWVQGGMRERVFFADTPRRSPTLNKIPLLKWDRSYAYVNSTHSVLPRRLNALYHGPGTQESCGVLLHTKFLSEVVSKSETEQQRQQHFHTPTDFDGYYERIMASPDLWCEDSVQYEGDAQLVELGLMSKIRW</sequence>
<proteinExistence type="predicted"/>
<reference evidence="1 2" key="1">
    <citation type="submission" date="2019-10" db="EMBL/GenBank/DDBJ databases">
        <title>Epibacterium sp. nov., isolated from seawater.</title>
        <authorList>
            <person name="Zhang X."/>
            <person name="Li N."/>
        </authorList>
    </citation>
    <scope>NUCLEOTIDE SEQUENCE [LARGE SCALE GENOMIC DNA]</scope>
    <source>
        <strain evidence="1 2">SM1969</strain>
    </source>
</reference>
<evidence type="ECO:0000313" key="1">
    <source>
        <dbReference type="EMBL" id="MQY41920.1"/>
    </source>
</evidence>
<dbReference type="Proteomes" id="UP000436694">
    <property type="component" value="Unassembled WGS sequence"/>
</dbReference>
<comment type="caution">
    <text evidence="1">The sequence shown here is derived from an EMBL/GenBank/DDBJ whole genome shotgun (WGS) entry which is preliminary data.</text>
</comment>
<dbReference type="Pfam" id="PF13704">
    <property type="entry name" value="Glyco_tranf_2_4"/>
    <property type="match status" value="1"/>
</dbReference>
<name>A0A844AK49_9RHOB</name>
<protein>
    <submittedName>
        <fullName evidence="1">Glycosyltransferase family 2 protein</fullName>
    </submittedName>
</protein>
<gene>
    <name evidence="1" type="ORF">GG681_04655</name>
</gene>
<dbReference type="GO" id="GO:0016740">
    <property type="term" value="F:transferase activity"/>
    <property type="evidence" value="ECO:0007669"/>
    <property type="project" value="UniProtKB-KW"/>
</dbReference>
<dbReference type="InterPro" id="IPR029044">
    <property type="entry name" value="Nucleotide-diphossugar_trans"/>
</dbReference>
<organism evidence="1 2">
    <name type="scientific">Tritonibacter aquimaris</name>
    <dbReference type="NCBI Taxonomy" id="2663379"/>
    <lineage>
        <taxon>Bacteria</taxon>
        <taxon>Pseudomonadati</taxon>
        <taxon>Pseudomonadota</taxon>
        <taxon>Alphaproteobacteria</taxon>
        <taxon>Rhodobacterales</taxon>
        <taxon>Paracoccaceae</taxon>
        <taxon>Tritonibacter</taxon>
    </lineage>
</organism>
<keyword evidence="2" id="KW-1185">Reference proteome</keyword>
<dbReference type="EMBL" id="WIXK01000002">
    <property type="protein sequence ID" value="MQY41920.1"/>
    <property type="molecule type" value="Genomic_DNA"/>
</dbReference>
<dbReference type="SUPFAM" id="SSF53448">
    <property type="entry name" value="Nucleotide-diphospho-sugar transferases"/>
    <property type="match status" value="1"/>
</dbReference>
<dbReference type="RefSeq" id="WP_153545609.1">
    <property type="nucleotide sequence ID" value="NZ_WIXK01000002.1"/>
</dbReference>
<keyword evidence="1" id="KW-0808">Transferase</keyword>
<accession>A0A844AK49</accession>
<evidence type="ECO:0000313" key="2">
    <source>
        <dbReference type="Proteomes" id="UP000436694"/>
    </source>
</evidence>